<dbReference type="PROSITE" id="PS00141">
    <property type="entry name" value="ASP_PROTEASE"/>
    <property type="match status" value="1"/>
</dbReference>
<dbReference type="Pfam" id="PF13975">
    <property type="entry name" value="gag-asp_proteas"/>
    <property type="match status" value="1"/>
</dbReference>
<keyword evidence="2" id="KW-0812">Transmembrane</keyword>
<dbReference type="PROSITE" id="PS50175">
    <property type="entry name" value="ASP_PROT_RETROV"/>
    <property type="match status" value="1"/>
</dbReference>
<dbReference type="EMBL" id="QGKU01000029">
    <property type="protein sequence ID" value="PWR03235.1"/>
    <property type="molecule type" value="Genomic_DNA"/>
</dbReference>
<dbReference type="AlphaFoldDB" id="A0A2V2LCZ4"/>
<evidence type="ECO:0000256" key="1">
    <source>
        <dbReference type="ARBA" id="ARBA00022801"/>
    </source>
</evidence>
<dbReference type="GO" id="GO:0004190">
    <property type="term" value="F:aspartic-type endopeptidase activity"/>
    <property type="evidence" value="ECO:0007669"/>
    <property type="project" value="InterPro"/>
</dbReference>
<dbReference type="InterPro" id="IPR001995">
    <property type="entry name" value="Peptidase_A2_cat"/>
</dbReference>
<dbReference type="Proteomes" id="UP000245680">
    <property type="component" value="Unassembled WGS sequence"/>
</dbReference>
<dbReference type="CDD" id="cd05483">
    <property type="entry name" value="retropepsin_like_bacteria"/>
    <property type="match status" value="1"/>
</dbReference>
<feature type="transmembrane region" description="Helical" evidence="2">
    <location>
        <begin position="38"/>
        <end position="55"/>
    </location>
</feature>
<dbReference type="OrthoDB" id="7595324at2"/>
<dbReference type="RefSeq" id="WP_109811028.1">
    <property type="nucleotide sequence ID" value="NZ_QGKU01000029.1"/>
</dbReference>
<proteinExistence type="predicted"/>
<sequence>MTADSIASLIYLSLLGTVIAGYFLLANRHRMGKIAQQGAIWALIFIGVAAGAALWDDIRSTSASLQSVYQQGDRIEVTRSPDGHYHLTLGVNGTPVEFLVDTGASEMVLSVQDAERVGIAHADLRFTGRAATANGTVQTARITLDRVELGGQVDRNVPAQVSGGAMPASLLGMTYLSRFASLSITGDTLTLIR</sequence>
<keyword evidence="4" id="KW-0645">Protease</keyword>
<comment type="caution">
    <text evidence="4">The sequence shown here is derived from an EMBL/GenBank/DDBJ whole genome shotgun (WGS) entry which is preliminary data.</text>
</comment>
<evidence type="ECO:0000313" key="5">
    <source>
        <dbReference type="Proteomes" id="UP000245680"/>
    </source>
</evidence>
<keyword evidence="1" id="KW-0378">Hydrolase</keyword>
<gene>
    <name evidence="4" type="ORF">DKT77_07135</name>
</gene>
<name>A0A2V2LCZ4_9RHOB</name>
<keyword evidence="2" id="KW-0472">Membrane</keyword>
<dbReference type="InterPro" id="IPR001969">
    <property type="entry name" value="Aspartic_peptidase_AS"/>
</dbReference>
<keyword evidence="5" id="KW-1185">Reference proteome</keyword>
<evidence type="ECO:0000259" key="3">
    <source>
        <dbReference type="PROSITE" id="PS50175"/>
    </source>
</evidence>
<evidence type="ECO:0000313" key="4">
    <source>
        <dbReference type="EMBL" id="PWR03235.1"/>
    </source>
</evidence>
<evidence type="ECO:0000256" key="2">
    <source>
        <dbReference type="SAM" id="Phobius"/>
    </source>
</evidence>
<dbReference type="GO" id="GO:0006508">
    <property type="term" value="P:proteolysis"/>
    <property type="evidence" value="ECO:0007669"/>
    <property type="project" value="UniProtKB-KW"/>
</dbReference>
<accession>A0A2V2LCZ4</accession>
<dbReference type="SUPFAM" id="SSF50630">
    <property type="entry name" value="Acid proteases"/>
    <property type="match status" value="1"/>
</dbReference>
<keyword evidence="2" id="KW-1133">Transmembrane helix</keyword>
<dbReference type="InterPro" id="IPR021109">
    <property type="entry name" value="Peptidase_aspartic_dom_sf"/>
</dbReference>
<dbReference type="InterPro" id="IPR034122">
    <property type="entry name" value="Retropepsin-like_bacterial"/>
</dbReference>
<reference evidence="4 5" key="1">
    <citation type="submission" date="2018-05" db="EMBL/GenBank/DDBJ databases">
        <title>Rhodobacteraceae gen. nov., sp. nov. isolated from sea water.</title>
        <authorList>
            <person name="Ren Y."/>
        </authorList>
    </citation>
    <scope>NUCLEOTIDE SEQUENCE [LARGE SCALE GENOMIC DNA]</scope>
    <source>
        <strain evidence="4 5">TG-679</strain>
    </source>
</reference>
<protein>
    <submittedName>
        <fullName evidence="4">TIGR02281 family clan AA aspartic protease</fullName>
    </submittedName>
</protein>
<feature type="transmembrane region" description="Helical" evidence="2">
    <location>
        <begin position="6"/>
        <end position="26"/>
    </location>
</feature>
<dbReference type="NCBIfam" id="TIGR02281">
    <property type="entry name" value="clan_AA_DTGA"/>
    <property type="match status" value="1"/>
</dbReference>
<dbReference type="InterPro" id="IPR011969">
    <property type="entry name" value="Clan_AA_Asp_peptidase_C"/>
</dbReference>
<dbReference type="Gene3D" id="2.40.70.10">
    <property type="entry name" value="Acid Proteases"/>
    <property type="match status" value="1"/>
</dbReference>
<feature type="domain" description="Peptidase A2" evidence="3">
    <location>
        <begin position="96"/>
        <end position="175"/>
    </location>
</feature>
<organism evidence="4 5">
    <name type="scientific">Meridianimarinicoccus roseus</name>
    <dbReference type="NCBI Taxonomy" id="2072018"/>
    <lineage>
        <taxon>Bacteria</taxon>
        <taxon>Pseudomonadati</taxon>
        <taxon>Pseudomonadota</taxon>
        <taxon>Alphaproteobacteria</taxon>
        <taxon>Rhodobacterales</taxon>
        <taxon>Paracoccaceae</taxon>
        <taxon>Meridianimarinicoccus</taxon>
    </lineage>
</organism>